<dbReference type="InterPro" id="IPR018108">
    <property type="entry name" value="MCP_transmembrane"/>
</dbReference>
<keyword evidence="8 9" id="KW-0472">Membrane</keyword>
<sequence>MPWLDADFIAGFFSGLAGLIVGSPLDIIKTLRQSGQLDEDSTGHGRLSVSEPRTWFTGLLAPLFALGLQNALLFWSYESIMMLFAQYKPSLLLSLFAGCCSGICVFFVSCPTEVIKVQAQTSALSSRVVILRLLRRQCKHPFKKSPFLRGGLVTILRDSIGYGFYFVSYDALGLLLRRYTAGHEALVTLLAGGLAGCISWFSIYPLDTIKTRLQADSAQHAPLMDATTPLTTLRNKQGLLACGLSIMQERARAQPGSFKFMAGITGLYAGLAPAMLRAFIVNGVIFYTERFIKDVLVQ</sequence>
<evidence type="ECO:0000256" key="5">
    <source>
        <dbReference type="ARBA" id="ARBA00022737"/>
    </source>
</evidence>
<feature type="transmembrane region" description="Helical" evidence="11">
    <location>
        <begin position="260"/>
        <end position="287"/>
    </location>
</feature>
<evidence type="ECO:0000256" key="2">
    <source>
        <dbReference type="ARBA" id="ARBA00006375"/>
    </source>
</evidence>
<evidence type="ECO:0000256" key="1">
    <source>
        <dbReference type="ARBA" id="ARBA00004225"/>
    </source>
</evidence>
<feature type="transmembrane region" description="Helical" evidence="11">
    <location>
        <begin position="146"/>
        <end position="165"/>
    </location>
</feature>
<comment type="subcellular location">
    <subcellularLocation>
        <location evidence="1">Mitochondrion membrane</location>
        <topology evidence="1">Multi-pass membrane protein</topology>
    </subcellularLocation>
</comment>
<dbReference type="PANTHER" id="PTHR45624">
    <property type="entry name" value="MITOCHONDRIAL BASIC AMINO ACIDS TRANSPORTER-RELATED"/>
    <property type="match status" value="1"/>
</dbReference>
<keyword evidence="6 11" id="KW-1133">Transmembrane helix</keyword>
<evidence type="ECO:0000313" key="13">
    <source>
        <dbReference type="Proteomes" id="UP000193685"/>
    </source>
</evidence>
<reference evidence="12 13" key="1">
    <citation type="submission" date="2016-07" db="EMBL/GenBank/DDBJ databases">
        <title>Pervasive Adenine N6-methylation of Active Genes in Fungi.</title>
        <authorList>
            <consortium name="DOE Joint Genome Institute"/>
            <person name="Mondo S.J."/>
            <person name="Dannebaum R.O."/>
            <person name="Kuo R.C."/>
            <person name="Labutti K."/>
            <person name="Haridas S."/>
            <person name="Kuo A."/>
            <person name="Salamov A."/>
            <person name="Ahrendt S.R."/>
            <person name="Lipzen A."/>
            <person name="Sullivan W."/>
            <person name="Andreopoulos W.B."/>
            <person name="Clum A."/>
            <person name="Lindquist E."/>
            <person name="Daum C."/>
            <person name="Ramamoorthy G.K."/>
            <person name="Gryganskyi A."/>
            <person name="Culley D."/>
            <person name="Magnuson J.K."/>
            <person name="James T.Y."/>
            <person name="O'Malley M.A."/>
            <person name="Stajich J.E."/>
            <person name="Spatafora J.W."/>
            <person name="Visel A."/>
            <person name="Grigoriev I.V."/>
        </authorList>
    </citation>
    <scope>NUCLEOTIDE SEQUENCE [LARGE SCALE GENOMIC DNA]</scope>
    <source>
        <strain evidence="12 13">12-1054</strain>
    </source>
</reference>
<evidence type="ECO:0000256" key="10">
    <source>
        <dbReference type="RuleBase" id="RU000488"/>
    </source>
</evidence>
<dbReference type="Gene3D" id="1.50.40.10">
    <property type="entry name" value="Mitochondrial carrier domain"/>
    <property type="match status" value="1"/>
</dbReference>
<dbReference type="GO" id="GO:0022857">
    <property type="term" value="F:transmembrane transporter activity"/>
    <property type="evidence" value="ECO:0007669"/>
    <property type="project" value="TreeGrafter"/>
</dbReference>
<evidence type="ECO:0000256" key="4">
    <source>
        <dbReference type="ARBA" id="ARBA00022692"/>
    </source>
</evidence>
<keyword evidence="13" id="KW-1185">Reference proteome</keyword>
<evidence type="ECO:0000256" key="3">
    <source>
        <dbReference type="ARBA" id="ARBA00022448"/>
    </source>
</evidence>
<dbReference type="OrthoDB" id="193856at2759"/>
<dbReference type="GO" id="GO:0031966">
    <property type="term" value="C:mitochondrial membrane"/>
    <property type="evidence" value="ECO:0007669"/>
    <property type="project" value="UniProtKB-SubCell"/>
</dbReference>
<evidence type="ECO:0000256" key="7">
    <source>
        <dbReference type="ARBA" id="ARBA00023128"/>
    </source>
</evidence>
<organism evidence="12 13">
    <name type="scientific">Protomyces lactucae-debilis</name>
    <dbReference type="NCBI Taxonomy" id="2754530"/>
    <lineage>
        <taxon>Eukaryota</taxon>
        <taxon>Fungi</taxon>
        <taxon>Dikarya</taxon>
        <taxon>Ascomycota</taxon>
        <taxon>Taphrinomycotina</taxon>
        <taxon>Taphrinomycetes</taxon>
        <taxon>Taphrinales</taxon>
        <taxon>Protomycetaceae</taxon>
        <taxon>Protomyces</taxon>
    </lineage>
</organism>
<dbReference type="AlphaFoldDB" id="A0A1Y2FK25"/>
<proteinExistence type="inferred from homology"/>
<evidence type="ECO:0000256" key="9">
    <source>
        <dbReference type="PROSITE-ProRule" id="PRU00282"/>
    </source>
</evidence>
<comment type="caution">
    <text evidence="12">The sequence shown here is derived from an EMBL/GenBank/DDBJ whole genome shotgun (WGS) entry which is preliminary data.</text>
</comment>
<keyword evidence="7" id="KW-0496">Mitochondrion</keyword>
<evidence type="ECO:0000313" key="12">
    <source>
        <dbReference type="EMBL" id="ORY84322.1"/>
    </source>
</evidence>
<feature type="transmembrane region" description="Helical" evidence="11">
    <location>
        <begin position="185"/>
        <end position="204"/>
    </location>
</feature>
<keyword evidence="4 9" id="KW-0812">Transmembrane</keyword>
<dbReference type="Pfam" id="PF00153">
    <property type="entry name" value="Mito_carr"/>
    <property type="match status" value="3"/>
</dbReference>
<dbReference type="Proteomes" id="UP000193685">
    <property type="component" value="Unassembled WGS sequence"/>
</dbReference>
<dbReference type="SUPFAM" id="SSF103506">
    <property type="entry name" value="Mitochondrial carrier"/>
    <property type="match status" value="1"/>
</dbReference>
<feature type="transmembrane region" description="Helical" evidence="11">
    <location>
        <begin position="89"/>
        <end position="109"/>
    </location>
</feature>
<dbReference type="InterPro" id="IPR050567">
    <property type="entry name" value="Mitochondrial_Carrier"/>
</dbReference>
<feature type="transmembrane region" description="Helical" evidence="11">
    <location>
        <begin position="55"/>
        <end position="77"/>
    </location>
</feature>
<dbReference type="PROSITE" id="PS50920">
    <property type="entry name" value="SOLCAR"/>
    <property type="match status" value="1"/>
</dbReference>
<comment type="similarity">
    <text evidence="2 10">Belongs to the mitochondrial carrier (TC 2.A.29) family.</text>
</comment>
<dbReference type="PANTHER" id="PTHR45624:SF10">
    <property type="entry name" value="SLC (SOLUTE CARRIER) HOMOLOG"/>
    <property type="match status" value="1"/>
</dbReference>
<evidence type="ECO:0000256" key="11">
    <source>
        <dbReference type="SAM" id="Phobius"/>
    </source>
</evidence>
<dbReference type="GeneID" id="63783331"/>
<gene>
    <name evidence="12" type="ORF">BCR37DRAFT_264169</name>
</gene>
<dbReference type="RefSeq" id="XP_040726340.1">
    <property type="nucleotide sequence ID" value="XM_040866732.1"/>
</dbReference>
<keyword evidence="3 10" id="KW-0813">Transport</keyword>
<dbReference type="InterPro" id="IPR023395">
    <property type="entry name" value="MCP_dom_sf"/>
</dbReference>
<evidence type="ECO:0000256" key="6">
    <source>
        <dbReference type="ARBA" id="ARBA00022989"/>
    </source>
</evidence>
<feature type="repeat" description="Solcar" evidence="9">
    <location>
        <begin position="183"/>
        <end position="295"/>
    </location>
</feature>
<dbReference type="EMBL" id="MCFI01000006">
    <property type="protein sequence ID" value="ORY84322.1"/>
    <property type="molecule type" value="Genomic_DNA"/>
</dbReference>
<accession>A0A1Y2FK25</accession>
<protein>
    <submittedName>
        <fullName evidence="12">Mitochondrial carrier domain-containing protein</fullName>
    </submittedName>
</protein>
<keyword evidence="5" id="KW-0677">Repeat</keyword>
<dbReference type="OMA" id="WVTATPF"/>
<evidence type="ECO:0000256" key="8">
    <source>
        <dbReference type="ARBA" id="ARBA00023136"/>
    </source>
</evidence>
<name>A0A1Y2FK25_PROLT</name>